<evidence type="ECO:0000256" key="10">
    <source>
        <dbReference type="ARBA" id="ARBA00023196"/>
    </source>
</evidence>
<dbReference type="CDD" id="cd18116">
    <property type="entry name" value="ATP-synt_F1_alpha_N"/>
    <property type="match status" value="1"/>
</dbReference>
<name>D2K6J3_9MYCE</name>
<dbReference type="CDD" id="cd18113">
    <property type="entry name" value="ATP-synt_F1_alpha_C"/>
    <property type="match status" value="1"/>
</dbReference>
<geneLocation type="mitochondrion" evidence="20"/>
<dbReference type="GO" id="GO:0046933">
    <property type="term" value="F:proton-transporting ATP synthase activity, rotational mechanism"/>
    <property type="evidence" value="ECO:0007669"/>
    <property type="project" value="InterPro"/>
</dbReference>
<comment type="similarity">
    <text evidence="2 13">Belongs to the ATPase alpha/beta chains family.</text>
</comment>
<feature type="domain" description="ATPase F1/V1/A1 complex alpha/beta subunit nucleotide-binding" evidence="17">
    <location>
        <begin position="142"/>
        <end position="362"/>
    </location>
</feature>
<comment type="subunit">
    <text evidence="3 16">F-type ATPases have 2 components, CF(1) - the catalytic core - and CF(0) - the membrane proton channel. CF(1) has five subunits: alpha(3), beta(3), gamma(1), delta(1), epsilon(1). CF(0) has three main subunits: a, b and c.</text>
</comment>
<dbReference type="SUPFAM" id="SSF52540">
    <property type="entry name" value="P-loop containing nucleoside triphosphate hydrolases"/>
    <property type="match status" value="1"/>
</dbReference>
<keyword evidence="8 13" id="KW-0406">Ion transport</keyword>
<dbReference type="InterPro" id="IPR023366">
    <property type="entry name" value="ATP_synth_asu-like_sf"/>
</dbReference>
<dbReference type="InterPro" id="IPR033732">
    <property type="entry name" value="ATP_synth_F1_a_nt-bd_dom"/>
</dbReference>
<dbReference type="GO" id="GO:0043531">
    <property type="term" value="F:ADP binding"/>
    <property type="evidence" value="ECO:0007669"/>
    <property type="project" value="TreeGrafter"/>
</dbReference>
<dbReference type="InterPro" id="IPR038376">
    <property type="entry name" value="ATP_synth_asu_C_sf"/>
</dbReference>
<evidence type="ECO:0000256" key="5">
    <source>
        <dbReference type="ARBA" id="ARBA00022741"/>
    </source>
</evidence>
<sequence>MIFTKEELELEFEIENEDVGQVITVKDGVAFVAGLDNLRVGEMVEFTGKSIFGMALNLEKDQVGCIVFGDDQEIKQDDQVIALNRLVDVAVGEELLGRVVDGLGLLIDGKNEITATLERKNAERKAPGVITRKSVAEPLLTGYKIVDSMLPIGRGQRELIVGDRQTGKTTIAIDTILNQKFYNQEDIEVFCVYVGIGQKKSSILNLQHLLEKQNALRYTTIVAATAAQSASLQYMAPYTGCAIAEYFRDNGKHALIIYDDLSKHAAAYRQLSLLLRRPPGREAFPGDVFYAHSRLLERACKLNENFGLGSLTALPIVETQAGDLSGYIPTNIISITDGQIFMEKDLFFKGIRPAVNVGSSVSRVGSKAQPYALKLVTGNLRYQLAQYREYQVFAQFDNDIDDVTRGVLNRGALLTEVLKQAPNAPMELYKQVIIILAAAYGFISPFIKDFKRDLSAILTYEAELFNFISQGSLNQLFKPIFELYHFADKEDFNFNKNPLLFCLKYFNAVFFVKQNS</sequence>
<gene>
    <name evidence="20" type="primary">atp1</name>
</gene>
<dbReference type="Gene3D" id="1.20.150.20">
    <property type="entry name" value="ATP synthase alpha/beta chain, C-terminal domain"/>
    <property type="match status" value="1"/>
</dbReference>
<dbReference type="GO" id="GO:0005743">
    <property type="term" value="C:mitochondrial inner membrane"/>
    <property type="evidence" value="ECO:0007669"/>
    <property type="project" value="UniProtKB-SubCell"/>
</dbReference>
<evidence type="ECO:0000256" key="9">
    <source>
        <dbReference type="ARBA" id="ARBA00023136"/>
    </source>
</evidence>
<evidence type="ECO:0000256" key="8">
    <source>
        <dbReference type="ARBA" id="ARBA00023065"/>
    </source>
</evidence>
<evidence type="ECO:0000256" key="1">
    <source>
        <dbReference type="ARBA" id="ARBA00004273"/>
    </source>
</evidence>
<comment type="subcellular location">
    <subcellularLocation>
        <location evidence="1">Mitochondrion inner membrane</location>
    </subcellularLocation>
</comment>
<dbReference type="EMBL" id="GU182118">
    <property type="protein sequence ID" value="ACZ96454.1"/>
    <property type="molecule type" value="Genomic_DNA"/>
</dbReference>
<dbReference type="InterPro" id="IPR000194">
    <property type="entry name" value="ATPase_F1/V1/A1_a/bsu_nucl-bd"/>
</dbReference>
<keyword evidence="14 20" id="KW-0496">Mitochondrion</keyword>
<dbReference type="Pfam" id="PF00306">
    <property type="entry name" value="ATP-synt_ab_C"/>
    <property type="match status" value="1"/>
</dbReference>
<dbReference type="InterPro" id="IPR005294">
    <property type="entry name" value="ATP_synth_F1_asu"/>
</dbReference>
<evidence type="ECO:0000256" key="7">
    <source>
        <dbReference type="ARBA" id="ARBA00022840"/>
    </source>
</evidence>
<dbReference type="GO" id="GO:0045259">
    <property type="term" value="C:proton-transporting ATP synthase complex"/>
    <property type="evidence" value="ECO:0007669"/>
    <property type="project" value="UniProtKB-KW"/>
</dbReference>
<keyword evidence="4 13" id="KW-0813">Transport</keyword>
<keyword evidence="6" id="KW-0999">Mitochondrion inner membrane</keyword>
<dbReference type="GO" id="GO:0005524">
    <property type="term" value="F:ATP binding"/>
    <property type="evidence" value="ECO:0007669"/>
    <property type="project" value="UniProtKB-KW"/>
</dbReference>
<dbReference type="CDD" id="cd01132">
    <property type="entry name" value="F1-ATPase_alpha_CD"/>
    <property type="match status" value="1"/>
</dbReference>
<reference evidence="20" key="1">
    <citation type="journal article" date="2010" name="RNA">
        <title>RNA editing of 10 Didymium iridis mitochondrial genes and comparison with the homologous genes in Physarum polycephalum.</title>
        <authorList>
            <person name="Traphagen S.J."/>
            <person name="Dimarco M.J."/>
            <person name="Silliker M.E."/>
        </authorList>
    </citation>
    <scope>NUCLEOTIDE SEQUENCE</scope>
    <source>
        <strain evidence="20">Pan2-16</strain>
    </source>
</reference>
<dbReference type="InterPro" id="IPR027417">
    <property type="entry name" value="P-loop_NTPase"/>
</dbReference>
<dbReference type="InterPro" id="IPR000793">
    <property type="entry name" value="ATP_synth_asu_C"/>
</dbReference>
<keyword evidence="11 15" id="KW-0066">ATP synthesis</keyword>
<evidence type="ECO:0000256" key="13">
    <source>
        <dbReference type="RuleBase" id="RU000339"/>
    </source>
</evidence>
<feature type="domain" description="ATP synthase alpha subunit C-terminal" evidence="18">
    <location>
        <begin position="369"/>
        <end position="478"/>
    </location>
</feature>
<dbReference type="InterPro" id="IPR004100">
    <property type="entry name" value="ATPase_F1/V1/A1_a/bsu_N"/>
</dbReference>
<dbReference type="NCBIfam" id="TIGR00962">
    <property type="entry name" value="atpA"/>
    <property type="match status" value="1"/>
</dbReference>
<evidence type="ECO:0000259" key="18">
    <source>
        <dbReference type="Pfam" id="PF00306"/>
    </source>
</evidence>
<feature type="domain" description="ATPase F1/V1/A1 complex alpha/beta subunit N-terminal" evidence="19">
    <location>
        <begin position="18"/>
        <end position="83"/>
    </location>
</feature>
<proteinExistence type="evidence at transcript level"/>
<evidence type="ECO:0000256" key="12">
    <source>
        <dbReference type="ARBA" id="ARBA00037296"/>
    </source>
</evidence>
<evidence type="ECO:0000259" key="19">
    <source>
        <dbReference type="Pfam" id="PF02874"/>
    </source>
</evidence>
<evidence type="ECO:0000256" key="4">
    <source>
        <dbReference type="ARBA" id="ARBA00022448"/>
    </source>
</evidence>
<comment type="function">
    <text evidence="15">Produces ATP from ADP in the presence of a proton gradient across the membrane.</text>
</comment>
<evidence type="ECO:0000256" key="3">
    <source>
        <dbReference type="ARBA" id="ARBA00011648"/>
    </source>
</evidence>
<keyword evidence="10 15" id="KW-0139">CF(1)</keyword>
<dbReference type="PANTHER" id="PTHR48082:SF2">
    <property type="entry name" value="ATP SYNTHASE SUBUNIT ALPHA, MITOCHONDRIAL"/>
    <property type="match status" value="1"/>
</dbReference>
<keyword evidence="5 15" id="KW-0547">Nucleotide-binding</keyword>
<keyword evidence="7 15" id="KW-0067">ATP-binding</keyword>
<evidence type="ECO:0000256" key="6">
    <source>
        <dbReference type="ARBA" id="ARBA00022792"/>
    </source>
</evidence>
<organism evidence="20">
    <name type="scientific">Didymium iridis</name>
    <dbReference type="NCBI Taxonomy" id="5793"/>
    <lineage>
        <taxon>Eukaryota</taxon>
        <taxon>Amoebozoa</taxon>
        <taxon>Evosea</taxon>
        <taxon>Eumycetozoa</taxon>
        <taxon>Myxogastria</taxon>
        <taxon>Myxogastromycetidae</taxon>
        <taxon>Physariida</taxon>
        <taxon>Didymiaceae</taxon>
        <taxon>Didymium</taxon>
    </lineage>
</organism>
<evidence type="ECO:0000256" key="11">
    <source>
        <dbReference type="ARBA" id="ARBA00023310"/>
    </source>
</evidence>
<evidence type="ECO:0000313" key="20">
    <source>
        <dbReference type="EMBL" id="ACZ96454.1"/>
    </source>
</evidence>
<comment type="function">
    <text evidence="12">Mitochondrial membrane ATP synthase (F(1)F(0) ATP synthase or Complex V) produces ATP from ADP in the presence of a proton gradient across the membrane which is generated by electron transport complexes of the respiratory chain. F-type ATPases consist of two structural domains, F(1) - containing the extramembraneous catalytic core, and F(0) - containing the membrane proton channel, linked together by a central stalk and a peripheral stalk. During catalysis, ATP synthesis in the catalytic domain of F(1) is coupled via a rotary mechanism of the central stalk subunits to proton translocation. Subunits alpha and beta form the catalytic core in F(1). Rotation of the central stalk against the surrounding alpha(3)beta(3) subunits leads to hydrolysis of ATP in three separate catalytic sites on the beta subunits. Subunit alpha does not bear the catalytic high-affinity ATP-binding sites.</text>
</comment>
<dbReference type="HAMAP" id="MF_01346">
    <property type="entry name" value="ATP_synth_alpha_bact"/>
    <property type="match status" value="1"/>
</dbReference>
<evidence type="ECO:0000256" key="14">
    <source>
        <dbReference type="RuleBase" id="RU000342"/>
    </source>
</evidence>
<accession>D2K6J3</accession>
<keyword evidence="9" id="KW-0472">Membrane</keyword>
<dbReference type="EMBL" id="GU182119">
    <property type="protein sequence ID" value="ACZ96455.1"/>
    <property type="molecule type" value="mRNA"/>
</dbReference>
<evidence type="ECO:0000256" key="15">
    <source>
        <dbReference type="RuleBase" id="RU003551"/>
    </source>
</evidence>
<dbReference type="InterPro" id="IPR036121">
    <property type="entry name" value="ATPase_F1/V1/A1_a/bsu_N_sf"/>
</dbReference>
<dbReference type="PANTHER" id="PTHR48082">
    <property type="entry name" value="ATP SYNTHASE SUBUNIT ALPHA, MITOCHONDRIAL"/>
    <property type="match status" value="1"/>
</dbReference>
<dbReference type="SUPFAM" id="SSF50615">
    <property type="entry name" value="N-terminal domain of alpha and beta subunits of F1 ATP synthase"/>
    <property type="match status" value="1"/>
</dbReference>
<evidence type="ECO:0000259" key="17">
    <source>
        <dbReference type="Pfam" id="PF00006"/>
    </source>
</evidence>
<dbReference type="Gene3D" id="3.40.50.300">
    <property type="entry name" value="P-loop containing nucleotide triphosphate hydrolases"/>
    <property type="match status" value="1"/>
</dbReference>
<dbReference type="Pfam" id="PF00006">
    <property type="entry name" value="ATP-synt_ab"/>
    <property type="match status" value="1"/>
</dbReference>
<evidence type="ECO:0000256" key="2">
    <source>
        <dbReference type="ARBA" id="ARBA00008936"/>
    </source>
</evidence>
<dbReference type="SUPFAM" id="SSF47917">
    <property type="entry name" value="C-terminal domain of alpha and beta subunits of F1 ATP synthase"/>
    <property type="match status" value="1"/>
</dbReference>
<keyword evidence="13" id="KW-0375">Hydrogen ion transport</keyword>
<evidence type="ECO:0000256" key="16">
    <source>
        <dbReference type="RuleBase" id="RU004287"/>
    </source>
</evidence>
<dbReference type="FunFam" id="3.40.50.300:FF:000002">
    <property type="entry name" value="ATP synthase subunit alpha"/>
    <property type="match status" value="1"/>
</dbReference>
<dbReference type="Gene3D" id="2.40.30.20">
    <property type="match status" value="1"/>
</dbReference>
<protein>
    <recommendedName>
        <fullName evidence="15">ATP synthase subunit alpha</fullName>
    </recommendedName>
</protein>
<dbReference type="Pfam" id="PF02874">
    <property type="entry name" value="ATP-synt_ab_N"/>
    <property type="match status" value="1"/>
</dbReference>
<dbReference type="AlphaFoldDB" id="D2K6J3"/>
<dbReference type="NCBIfam" id="NF009884">
    <property type="entry name" value="PRK13343.1"/>
    <property type="match status" value="1"/>
</dbReference>